<evidence type="ECO:0000313" key="3">
    <source>
        <dbReference type="EMBL" id="APZ51597.1"/>
    </source>
</evidence>
<dbReference type="EMBL" id="CP015093">
    <property type="protein sequence ID" value="APZ51597.1"/>
    <property type="molecule type" value="Genomic_DNA"/>
</dbReference>
<sequence length="568" mass="58694" precursor="true">MKRRFVTGLLTASVALTPLPALADNAFVGGLVGGIIGSAIANQPQKKVYRAPAKKTYKSSSANSAQRQQNRDTQTALNYFGFDAGSVDGVMGSRSRRAISAYQAHMGYSPTGQITQYERDFLVGSYHRAQAGGPTTAQMIASSPMGVKGLLTAYRDEQMNGSGNSATASIGGHYGLPSVVAAAVNEIAKSSDPTAEQLVQRHGFIQLADINGDGRTDYLIDTSVTGSAFWCSAQSCAVRVFASTPDGYERNDFQAFNVTPAMFTCQRGTCAKTGDGGTMTAASPGMPAPQLPPQTQMAAMSGAGVAPPVASAQPVVPSTAPVAAQPASPALPNFFGAAPVEASLASHCNTVSLVTSTNGGYITADTLTDPVAAMDEQMCLTRTYAIARGEELMAQVSGATPQQIAAQCASFGELLKENVAAVSLQPREEVLQGVGQFLLSTGMSPAQLEKTAQICLASGYKTDDLDTAMGAALMLVSLGQAPYAELLGHHLSQGFGASKRLDLAVSWYGQALDALDGGAVPVFASGQPERAGLLRKASLMLGGNAAVQTAPEGVVTKAATLPVFTIEN</sequence>
<dbReference type="InterPro" id="IPR036366">
    <property type="entry name" value="PGBDSf"/>
</dbReference>
<gene>
    <name evidence="3" type="ORF">Ga0080574_TMP1263</name>
</gene>
<dbReference type="AlphaFoldDB" id="A0A1P8UQF0"/>
<dbReference type="RefSeq" id="WP_076696243.1">
    <property type="nucleotide sequence ID" value="NZ_CP015093.1"/>
</dbReference>
<accession>A0A1P8UQF0</accession>
<name>A0A1P8UQF0_9RHOB</name>
<feature type="chain" id="PRO_5013179315" evidence="1">
    <location>
        <begin position="24"/>
        <end position="568"/>
    </location>
</feature>
<dbReference type="Pfam" id="PF01471">
    <property type="entry name" value="PG_binding_1"/>
    <property type="match status" value="1"/>
</dbReference>
<reference evidence="3 4" key="1">
    <citation type="submission" date="2016-04" db="EMBL/GenBank/DDBJ databases">
        <title>Deep-sea bacteria in the southern Pacific.</title>
        <authorList>
            <person name="Tang K."/>
        </authorList>
    </citation>
    <scope>NUCLEOTIDE SEQUENCE [LARGE SCALE GENOMIC DNA]</scope>
    <source>
        <strain evidence="3 4">JLT2014</strain>
    </source>
</reference>
<dbReference type="STRING" id="1250539.Ga0080574_TMP1263"/>
<feature type="domain" description="Peptidoglycan binding-like" evidence="2">
    <location>
        <begin position="71"/>
        <end position="115"/>
    </location>
</feature>
<dbReference type="OrthoDB" id="7444491at2"/>
<dbReference type="InterPro" id="IPR002477">
    <property type="entry name" value="Peptidoglycan-bd-like"/>
</dbReference>
<feature type="signal peptide" evidence="1">
    <location>
        <begin position="1"/>
        <end position="23"/>
    </location>
</feature>
<protein>
    <submittedName>
        <fullName evidence="3">Putative peptidoglycan binding protein</fullName>
    </submittedName>
</protein>
<organism evidence="3 4">
    <name type="scientific">Salipiger abyssi</name>
    <dbReference type="NCBI Taxonomy" id="1250539"/>
    <lineage>
        <taxon>Bacteria</taxon>
        <taxon>Pseudomonadati</taxon>
        <taxon>Pseudomonadota</taxon>
        <taxon>Alphaproteobacteria</taxon>
        <taxon>Rhodobacterales</taxon>
        <taxon>Roseobacteraceae</taxon>
        <taxon>Salipiger</taxon>
    </lineage>
</organism>
<evidence type="ECO:0000259" key="2">
    <source>
        <dbReference type="Pfam" id="PF01471"/>
    </source>
</evidence>
<evidence type="ECO:0000256" key="1">
    <source>
        <dbReference type="SAM" id="SignalP"/>
    </source>
</evidence>
<proteinExistence type="predicted"/>
<keyword evidence="1" id="KW-0732">Signal</keyword>
<dbReference type="InterPro" id="IPR036365">
    <property type="entry name" value="PGBD-like_sf"/>
</dbReference>
<evidence type="ECO:0000313" key="4">
    <source>
        <dbReference type="Proteomes" id="UP000187059"/>
    </source>
</evidence>
<dbReference type="KEGG" id="paby:Ga0080574_TMP1263"/>
<dbReference type="Gene3D" id="1.10.101.10">
    <property type="entry name" value="PGBD-like superfamily/PGBD"/>
    <property type="match status" value="1"/>
</dbReference>
<dbReference type="SUPFAM" id="SSF47090">
    <property type="entry name" value="PGBD-like"/>
    <property type="match status" value="1"/>
</dbReference>
<dbReference type="Proteomes" id="UP000187059">
    <property type="component" value="Chromosome"/>
</dbReference>
<keyword evidence="4" id="KW-1185">Reference proteome</keyword>